<evidence type="ECO:0000313" key="7">
    <source>
        <dbReference type="EMBL" id="VDP03840.1"/>
    </source>
</evidence>
<feature type="region of interest" description="Disordered" evidence="5">
    <location>
        <begin position="412"/>
        <end position="440"/>
    </location>
</feature>
<name>A0A183G320_HELPZ</name>
<accession>A0A183G320</accession>
<reference evidence="7 8" key="1">
    <citation type="submission" date="2018-11" db="EMBL/GenBank/DDBJ databases">
        <authorList>
            <consortium name="Pathogen Informatics"/>
        </authorList>
    </citation>
    <scope>NUCLEOTIDE SEQUENCE [LARGE SCALE GENOMIC DNA]</scope>
</reference>
<evidence type="ECO:0000256" key="5">
    <source>
        <dbReference type="SAM" id="MobiDB-lite"/>
    </source>
</evidence>
<dbReference type="AlphaFoldDB" id="A0A183G320"/>
<evidence type="ECO:0000256" key="1">
    <source>
        <dbReference type="ARBA" id="ARBA00022741"/>
    </source>
</evidence>
<dbReference type="WBParaSite" id="HPBE_0001576201-mRNA-1">
    <property type="protein sequence ID" value="HPBE_0001576201-mRNA-1"/>
    <property type="gene ID" value="HPBE_0001576201"/>
</dbReference>
<dbReference type="Pfam" id="PF13086">
    <property type="entry name" value="AAA_11"/>
    <property type="match status" value="1"/>
</dbReference>
<evidence type="ECO:0000256" key="4">
    <source>
        <dbReference type="ARBA" id="ARBA00022840"/>
    </source>
</evidence>
<keyword evidence="1" id="KW-0547">Nucleotide-binding</keyword>
<reference evidence="9" key="2">
    <citation type="submission" date="2019-09" db="UniProtKB">
        <authorList>
            <consortium name="WormBaseParasite"/>
        </authorList>
    </citation>
    <scope>IDENTIFICATION</scope>
</reference>
<sequence>MHASIDATKELRAHMTEVIYVPPAPRVPFDIQKVPSEFSQMIQEKRRDFQAIKPIMALIAEQTDNAVYSVVRTPADINTYPAVVTFTIPLPHKSGWAVEVGFPAVEMSCTQLAKPMTSCRNLSAPEDDRANPTLALLEDQIITISWSASSPGWTSTQALLTTNVQLLGTSPTHPARVPVRTDKGTIALNQDQENAIDLFNHCFPIAVVESAYGAGKTLCAAVMAREASGEGRWVLIASIQNSAVDAISEKIAQTGSRHVRPVRYISERVVRHTFRFPRFDLANLMERLHETHGDQLDEEETDLFKEFAVARQYLKEFAFSCTDNNFIREEHQELLYVERTVSKRLKKLVEIFFRVYATNIILCTVASALNLTSELGLFKAIYKSWDTVILYEASMLHEAVLTTIRWERSEDHDPYETIDRAGTTAGRPSPTSRPTSPDSG</sequence>
<keyword evidence="4" id="KW-0067">ATP-binding</keyword>
<keyword evidence="3" id="KW-0347">Helicase</keyword>
<proteinExistence type="predicted"/>
<feature type="domain" description="DNA2/NAM7 helicase helicase" evidence="6">
    <location>
        <begin position="188"/>
        <end position="398"/>
    </location>
</feature>
<keyword evidence="2" id="KW-0378">Hydrolase</keyword>
<dbReference type="GO" id="GO:0043139">
    <property type="term" value="F:5'-3' DNA helicase activity"/>
    <property type="evidence" value="ECO:0007669"/>
    <property type="project" value="TreeGrafter"/>
</dbReference>
<dbReference type="InterPro" id="IPR027417">
    <property type="entry name" value="P-loop_NTPase"/>
</dbReference>
<evidence type="ECO:0000256" key="3">
    <source>
        <dbReference type="ARBA" id="ARBA00022806"/>
    </source>
</evidence>
<organism evidence="8 9">
    <name type="scientific">Heligmosomoides polygyrus</name>
    <name type="common">Parasitic roundworm</name>
    <dbReference type="NCBI Taxonomy" id="6339"/>
    <lineage>
        <taxon>Eukaryota</taxon>
        <taxon>Metazoa</taxon>
        <taxon>Ecdysozoa</taxon>
        <taxon>Nematoda</taxon>
        <taxon>Chromadorea</taxon>
        <taxon>Rhabditida</taxon>
        <taxon>Rhabditina</taxon>
        <taxon>Rhabditomorpha</taxon>
        <taxon>Strongyloidea</taxon>
        <taxon>Heligmosomidae</taxon>
        <taxon>Heligmosomoides</taxon>
    </lineage>
</organism>
<dbReference type="GO" id="GO:0005524">
    <property type="term" value="F:ATP binding"/>
    <property type="evidence" value="ECO:0007669"/>
    <property type="project" value="UniProtKB-KW"/>
</dbReference>
<protein>
    <submittedName>
        <fullName evidence="9">AAA_11 domain-containing protein</fullName>
    </submittedName>
</protein>
<dbReference type="GO" id="GO:0016787">
    <property type="term" value="F:hydrolase activity"/>
    <property type="evidence" value="ECO:0007669"/>
    <property type="project" value="UniProtKB-KW"/>
</dbReference>
<dbReference type="InterPro" id="IPR041677">
    <property type="entry name" value="DNA2/NAM7_AAA_11"/>
</dbReference>
<evidence type="ECO:0000313" key="9">
    <source>
        <dbReference type="WBParaSite" id="HPBE_0001576201-mRNA-1"/>
    </source>
</evidence>
<dbReference type="OrthoDB" id="5869717at2759"/>
<evidence type="ECO:0000259" key="6">
    <source>
        <dbReference type="Pfam" id="PF13086"/>
    </source>
</evidence>
<feature type="compositionally biased region" description="Low complexity" evidence="5">
    <location>
        <begin position="423"/>
        <end position="440"/>
    </location>
</feature>
<dbReference type="PANTHER" id="PTHR43788">
    <property type="entry name" value="DNA2/NAM7 HELICASE FAMILY MEMBER"/>
    <property type="match status" value="1"/>
</dbReference>
<dbReference type="InterPro" id="IPR050534">
    <property type="entry name" value="Coronavir_polyprotein_1ab"/>
</dbReference>
<dbReference type="SUPFAM" id="SSF52540">
    <property type="entry name" value="P-loop containing nucleoside triphosphate hydrolases"/>
    <property type="match status" value="1"/>
</dbReference>
<gene>
    <name evidence="7" type="ORF">HPBE_LOCUS15761</name>
</gene>
<dbReference type="Gene3D" id="3.40.50.300">
    <property type="entry name" value="P-loop containing nucleotide triphosphate hydrolases"/>
    <property type="match status" value="1"/>
</dbReference>
<dbReference type="Proteomes" id="UP000050761">
    <property type="component" value="Unassembled WGS sequence"/>
</dbReference>
<accession>A0A3P8AIR4</accession>
<evidence type="ECO:0000256" key="2">
    <source>
        <dbReference type="ARBA" id="ARBA00022801"/>
    </source>
</evidence>
<dbReference type="EMBL" id="UZAH01029029">
    <property type="protein sequence ID" value="VDP03840.1"/>
    <property type="molecule type" value="Genomic_DNA"/>
</dbReference>
<keyword evidence="8" id="KW-1185">Reference proteome</keyword>
<evidence type="ECO:0000313" key="8">
    <source>
        <dbReference type="Proteomes" id="UP000050761"/>
    </source>
</evidence>
<dbReference type="PANTHER" id="PTHR43788:SF16">
    <property type="entry name" value="HELICASE WITH ZINC FINGER 2"/>
    <property type="match status" value="1"/>
</dbReference>